<organism evidence="2 3">
    <name type="scientific">Lentisphaera profundi</name>
    <dbReference type="NCBI Taxonomy" id="1658616"/>
    <lineage>
        <taxon>Bacteria</taxon>
        <taxon>Pseudomonadati</taxon>
        <taxon>Lentisphaerota</taxon>
        <taxon>Lentisphaeria</taxon>
        <taxon>Lentisphaerales</taxon>
        <taxon>Lentisphaeraceae</taxon>
        <taxon>Lentisphaera</taxon>
    </lineage>
</organism>
<dbReference type="PRINTS" id="PR00813">
    <property type="entry name" value="BCTERIALGSPG"/>
</dbReference>
<dbReference type="InterPro" id="IPR045584">
    <property type="entry name" value="Pilin-like"/>
</dbReference>
<name>A0ABY7VWJ2_9BACT</name>
<dbReference type="PANTHER" id="PTHR30093:SF2">
    <property type="entry name" value="TYPE II SECRETION SYSTEM PROTEIN H"/>
    <property type="match status" value="1"/>
</dbReference>
<evidence type="ECO:0000256" key="1">
    <source>
        <dbReference type="ARBA" id="ARBA00022481"/>
    </source>
</evidence>
<dbReference type="InterPro" id="IPR012902">
    <property type="entry name" value="N_methyl_site"/>
</dbReference>
<reference evidence="2 3" key="1">
    <citation type="submission" date="2023-02" db="EMBL/GenBank/DDBJ databases">
        <title>Genome sequence of Lentisphaera profundi SAORIC-696.</title>
        <authorList>
            <person name="Kim e."/>
            <person name="Cho J.-C."/>
            <person name="Choi A."/>
            <person name="Kang I."/>
        </authorList>
    </citation>
    <scope>NUCLEOTIDE SEQUENCE [LARGE SCALE GENOMIC DNA]</scope>
    <source>
        <strain evidence="2 3">SAORIC-696</strain>
    </source>
</reference>
<keyword evidence="1" id="KW-0488">Methylation</keyword>
<dbReference type="Proteomes" id="UP001214250">
    <property type="component" value="Chromosome 2"/>
</dbReference>
<evidence type="ECO:0000313" key="2">
    <source>
        <dbReference type="EMBL" id="WDE98598.1"/>
    </source>
</evidence>
<dbReference type="EMBL" id="CP117812">
    <property type="protein sequence ID" value="WDE98598.1"/>
    <property type="molecule type" value="Genomic_DNA"/>
</dbReference>
<dbReference type="InterPro" id="IPR000983">
    <property type="entry name" value="Bac_GSPG_pilin"/>
</dbReference>
<proteinExistence type="predicted"/>
<evidence type="ECO:0000313" key="3">
    <source>
        <dbReference type="Proteomes" id="UP001214250"/>
    </source>
</evidence>
<dbReference type="NCBIfam" id="TIGR02532">
    <property type="entry name" value="IV_pilin_GFxxxE"/>
    <property type="match status" value="1"/>
</dbReference>
<accession>A0ABY7VWJ2</accession>
<gene>
    <name evidence="2" type="ORF">PQO03_12195</name>
</gene>
<dbReference type="PANTHER" id="PTHR30093">
    <property type="entry name" value="GENERAL SECRETION PATHWAY PROTEIN G"/>
    <property type="match status" value="1"/>
</dbReference>
<protein>
    <submittedName>
        <fullName evidence="2">Prepilin-type N-terminal cleavage/methylation domain-containing protein</fullName>
    </submittedName>
</protein>
<keyword evidence="3" id="KW-1185">Reference proteome</keyword>
<dbReference type="Gene3D" id="3.30.700.10">
    <property type="entry name" value="Glycoprotein, Type 4 Pilin"/>
    <property type="match status" value="1"/>
</dbReference>
<dbReference type="SUPFAM" id="SSF54523">
    <property type="entry name" value="Pili subunits"/>
    <property type="match status" value="1"/>
</dbReference>
<sequence>MKSLDSRIMTPRFSQCFSLIELLVVLSIISILSSLLLPSLGKSRKSAQAAVCISNLKNLSLAMNMYINDNDGYLLTSRRLTSNQHLWWKAQMLMQLRPNERVEAFDNGSNFISDAVTQDEFKCPLVDNGVTDLYAGGYGYNTLLGSSSDDQLSINDLTNPSQTYAMGDGSDEQSLPSWKLGLLRRASLGVTEVGNRHKNGINIVHADGSVIYKKQVSVLSGANGDVNWYYKVDK</sequence>
<dbReference type="RefSeq" id="WP_274153469.1">
    <property type="nucleotide sequence ID" value="NZ_CP117812.1"/>
</dbReference>